<dbReference type="KEGG" id="scd:Spica_2196"/>
<protein>
    <submittedName>
        <fullName evidence="1">KWG Leptospira repeat protein</fullName>
    </submittedName>
</protein>
<dbReference type="PANTHER" id="PTHR37841:SF1">
    <property type="entry name" value="DUF3298 DOMAIN-CONTAINING PROTEIN"/>
    <property type="match status" value="1"/>
</dbReference>
<dbReference type="HOGENOM" id="CLU_811190_0_0_12"/>
<dbReference type="RefSeq" id="WP_013969600.1">
    <property type="nucleotide sequence ID" value="NC_015732.1"/>
</dbReference>
<accession>F8F244</accession>
<evidence type="ECO:0000313" key="1">
    <source>
        <dbReference type="EMBL" id="AEJ20316.1"/>
    </source>
</evidence>
<name>F8F244_GRAC1</name>
<evidence type="ECO:0000313" key="2">
    <source>
        <dbReference type="Proteomes" id="UP000000503"/>
    </source>
</evidence>
<dbReference type="PANTHER" id="PTHR37841">
    <property type="entry name" value="GLR2918 PROTEIN"/>
    <property type="match status" value="1"/>
</dbReference>
<organism evidence="1 2">
    <name type="scientific">Gracilinema caldarium (strain ATCC 51460 / DSM 7334 / H1)</name>
    <name type="common">Treponema caldarium</name>
    <dbReference type="NCBI Taxonomy" id="744872"/>
    <lineage>
        <taxon>Bacteria</taxon>
        <taxon>Pseudomonadati</taxon>
        <taxon>Spirochaetota</taxon>
        <taxon>Spirochaetia</taxon>
        <taxon>Spirochaetales</taxon>
        <taxon>Breznakiellaceae</taxon>
        <taxon>Gracilinema</taxon>
    </lineage>
</organism>
<proteinExistence type="predicted"/>
<dbReference type="STRING" id="744872.Spica_2196"/>
<dbReference type="Proteomes" id="UP000000503">
    <property type="component" value="Chromosome"/>
</dbReference>
<keyword evidence="2" id="KW-1185">Reference proteome</keyword>
<dbReference type="AlphaFoldDB" id="F8F244"/>
<dbReference type="EMBL" id="CP002868">
    <property type="protein sequence ID" value="AEJ20316.1"/>
    <property type="molecule type" value="Genomic_DNA"/>
</dbReference>
<sequence length="342" mass="40283">MKKNNFYLLFIIFLFFPVLNGLCDDYLNRPYIGNDGKWGVIDNNLNIIIPSMYEYAGFFTGEYSNVKLDSKTWGLVNKNNEIVYTINNIEELYPMYNGWSRFKDKNGKYGYINEKGKLLISNLYWALDFKEGVAPIKINKDEKSIYININNENEFPDFKADWCYSFKDGYAIIKSNDKYGVIDRNGKIRIPCIYEFIDYKGEGYWAVTDVQNKYVSYLVDANGEKVGTVLFRQCSNIKHNIAYINLISEPKENYRRYDIKKDIVNQIIENWILDNGNVCTEFLAVSKKDSQGNWYVHIEDYFGNLISPIKYNKYLDDINGIFRMEYKNKECYVNIKGEIFYP</sequence>
<dbReference type="Pfam" id="PF14903">
    <property type="entry name" value="WG_beta_rep"/>
    <property type="match status" value="3"/>
</dbReference>
<dbReference type="OrthoDB" id="210273at2"/>
<gene>
    <name evidence="1" type="ordered locus">Spica_2196</name>
</gene>
<dbReference type="eggNOG" id="COG0515">
    <property type="taxonomic scope" value="Bacteria"/>
</dbReference>
<reference evidence="2" key="1">
    <citation type="journal article" date="2013" name="Stand. Genomic Sci.">
        <title>Genome sequence of the thermophilic fresh-water bacterium Spirochaeta caldaria type strain (H1(T)), reclassification of Spirochaeta caldaria, Spirochaeta stenostrepta, and Spirochaeta zuelzerae in the genus Treponema as Treponema caldaria comb. nov., Treponema stenostrepta comb. nov., and Treponema zuelzerae comb. nov., and emendation of the genus Treponema.</title>
        <authorList>
            <person name="Abt B."/>
            <person name="Goker M."/>
            <person name="Scheuner C."/>
            <person name="Han C."/>
            <person name="Lu M."/>
            <person name="Misra M."/>
            <person name="Lapidus A."/>
            <person name="Nolan M."/>
            <person name="Lucas S."/>
            <person name="Hammon N."/>
            <person name="Deshpande S."/>
            <person name="Cheng J.F."/>
            <person name="Tapia R."/>
            <person name="Goodwin L.A."/>
            <person name="Pitluck S."/>
            <person name="Liolios K."/>
            <person name="Pagani I."/>
            <person name="Ivanova N."/>
            <person name="Mavromatis K."/>
            <person name="Mikhailova N."/>
            <person name="Huntemann M."/>
            <person name="Pati A."/>
            <person name="Chen A."/>
            <person name="Palaniappan K."/>
            <person name="Land M."/>
            <person name="Hauser L."/>
            <person name="Jeffries C.D."/>
            <person name="Rohde M."/>
            <person name="Spring S."/>
            <person name="Gronow S."/>
            <person name="Detter J.C."/>
            <person name="Bristow J."/>
            <person name="Eisen J.A."/>
            <person name="Markowitz V."/>
            <person name="Hugenholtz P."/>
            <person name="Kyrpides N.C."/>
            <person name="Woyke T."/>
            <person name="Klenk H.P."/>
        </authorList>
    </citation>
    <scope>NUCLEOTIDE SEQUENCE</scope>
    <source>
        <strain evidence="2">ATCC 51460 / DSM 7334 / H1</strain>
    </source>
</reference>
<dbReference type="InterPro" id="IPR032774">
    <property type="entry name" value="WG_beta_rep"/>
</dbReference>